<protein>
    <submittedName>
        <fullName evidence="1">Uncharacterized protein</fullName>
    </submittedName>
</protein>
<sequence length="173" mass="19418">MTHQKAIFGLFTVVYTLAILPLPAIGEDTTSSGPLMPEAIAGPWYSKFVAGQESPQTCGDRKTFLNGIRLSMEGKLTAINGSYSCEIEELTYDDPANYGSPDVLGVWWYQAACKLHYQPSSLDVQKSEWKEYGTFRVVERDVLELTVSASDRETSFFSKDRGEQSWMTYIQCK</sequence>
<dbReference type="AlphaFoldDB" id="A0A0M6YDQ3"/>
<dbReference type="EMBL" id="CXST01000006">
    <property type="protein sequence ID" value="CTQ47367.1"/>
    <property type="molecule type" value="Genomic_DNA"/>
</dbReference>
<proteinExistence type="predicted"/>
<gene>
    <name evidence="1" type="ORF">LAL4801_05829</name>
</gene>
<dbReference type="RefSeq" id="WP_145903979.1">
    <property type="nucleotide sequence ID" value="NZ_CXST01000006.1"/>
</dbReference>
<evidence type="ECO:0000313" key="2">
    <source>
        <dbReference type="Proteomes" id="UP000048926"/>
    </source>
</evidence>
<dbReference type="Proteomes" id="UP000048926">
    <property type="component" value="Unassembled WGS sequence"/>
</dbReference>
<reference evidence="2" key="1">
    <citation type="submission" date="2015-07" db="EMBL/GenBank/DDBJ databases">
        <authorList>
            <person name="Rodrigo-Torres Lidia"/>
            <person name="Arahal R.David."/>
        </authorList>
    </citation>
    <scope>NUCLEOTIDE SEQUENCE [LARGE SCALE GENOMIC DNA]</scope>
    <source>
        <strain evidence="2">CECT 4801</strain>
    </source>
</reference>
<name>A0A0M6YDQ3_9HYPH</name>
<evidence type="ECO:0000313" key="1">
    <source>
        <dbReference type="EMBL" id="CTQ47367.1"/>
    </source>
</evidence>
<organism evidence="1 2">
    <name type="scientific">Roseibium aggregatum</name>
    <dbReference type="NCBI Taxonomy" id="187304"/>
    <lineage>
        <taxon>Bacteria</taxon>
        <taxon>Pseudomonadati</taxon>
        <taxon>Pseudomonadota</taxon>
        <taxon>Alphaproteobacteria</taxon>
        <taxon>Hyphomicrobiales</taxon>
        <taxon>Stappiaceae</taxon>
        <taxon>Roseibium</taxon>
    </lineage>
</organism>
<keyword evidence="2" id="KW-1185">Reference proteome</keyword>
<accession>A0A0M6YDQ3</accession>